<protein>
    <submittedName>
        <fullName evidence="2">Uncharacterized protein</fullName>
    </submittedName>
</protein>
<dbReference type="AlphaFoldDB" id="A0A7S2EJY3"/>
<evidence type="ECO:0000256" key="1">
    <source>
        <dbReference type="SAM" id="MobiDB-lite"/>
    </source>
</evidence>
<organism evidence="2">
    <name type="scientific">Ditylum brightwellii</name>
    <dbReference type="NCBI Taxonomy" id="49249"/>
    <lineage>
        <taxon>Eukaryota</taxon>
        <taxon>Sar</taxon>
        <taxon>Stramenopiles</taxon>
        <taxon>Ochrophyta</taxon>
        <taxon>Bacillariophyta</taxon>
        <taxon>Mediophyceae</taxon>
        <taxon>Lithodesmiophycidae</taxon>
        <taxon>Lithodesmiales</taxon>
        <taxon>Lithodesmiaceae</taxon>
        <taxon>Ditylum</taxon>
    </lineage>
</organism>
<proteinExistence type="predicted"/>
<name>A0A7S2EJY3_9STRA</name>
<accession>A0A7S2EJY3</accession>
<feature type="region of interest" description="Disordered" evidence="1">
    <location>
        <begin position="1"/>
        <end position="73"/>
    </location>
</feature>
<reference evidence="2" key="1">
    <citation type="submission" date="2021-01" db="EMBL/GenBank/DDBJ databases">
        <authorList>
            <person name="Corre E."/>
            <person name="Pelletier E."/>
            <person name="Niang G."/>
            <person name="Scheremetjew M."/>
            <person name="Finn R."/>
            <person name="Kale V."/>
            <person name="Holt S."/>
            <person name="Cochrane G."/>
            <person name="Meng A."/>
            <person name="Brown T."/>
            <person name="Cohen L."/>
        </authorList>
    </citation>
    <scope>NUCLEOTIDE SEQUENCE</scope>
    <source>
        <strain evidence="2">Pop2</strain>
    </source>
</reference>
<evidence type="ECO:0000313" key="2">
    <source>
        <dbReference type="EMBL" id="CAD9341068.1"/>
    </source>
</evidence>
<feature type="compositionally biased region" description="Low complexity" evidence="1">
    <location>
        <begin position="9"/>
        <end position="48"/>
    </location>
</feature>
<sequence length="154" mass="16910">MSESLTTVPLSDANSSSNNDNFSSFVNPPSPGPASSDSDSDFASCNSAEEIHIPDNGGVEKGENEGRAARNDSDLFYSSCQSKEESERCADLLRSIAIEELPSVNYSALTDETNTTVKIRSSNIESHDLYEGEEEEEESNFILRRMCFSLCFKK</sequence>
<feature type="compositionally biased region" description="Basic and acidic residues" evidence="1">
    <location>
        <begin position="49"/>
        <end position="73"/>
    </location>
</feature>
<gene>
    <name evidence="2" type="ORF">DBRI1063_LOCUS16593</name>
</gene>
<dbReference type="EMBL" id="HBGN01025874">
    <property type="protein sequence ID" value="CAD9341068.1"/>
    <property type="molecule type" value="Transcribed_RNA"/>
</dbReference>